<evidence type="ECO:0000256" key="1">
    <source>
        <dbReference type="ARBA" id="ARBA00006640"/>
    </source>
</evidence>
<feature type="compositionally biased region" description="Basic and acidic residues" evidence="4">
    <location>
        <begin position="91"/>
        <end position="108"/>
    </location>
</feature>
<feature type="compositionally biased region" description="Basic residues" evidence="4">
    <location>
        <begin position="109"/>
        <end position="121"/>
    </location>
</feature>
<dbReference type="Proteomes" id="UP000623129">
    <property type="component" value="Unassembled WGS sequence"/>
</dbReference>
<evidence type="ECO:0000256" key="2">
    <source>
        <dbReference type="ARBA" id="ARBA00022980"/>
    </source>
</evidence>
<dbReference type="GO" id="GO:1990904">
    <property type="term" value="C:ribonucleoprotein complex"/>
    <property type="evidence" value="ECO:0007669"/>
    <property type="project" value="UniProtKB-KW"/>
</dbReference>
<dbReference type="InterPro" id="IPR001911">
    <property type="entry name" value="Ribosomal_bS21"/>
</dbReference>
<dbReference type="PANTHER" id="PTHR21109">
    <property type="entry name" value="MITOCHONDRIAL 28S RIBOSOMAL PROTEIN S21"/>
    <property type="match status" value="1"/>
</dbReference>
<dbReference type="Gene3D" id="1.20.5.1150">
    <property type="entry name" value="Ribosomal protein S8"/>
    <property type="match status" value="1"/>
</dbReference>
<name>A0A833QN40_9POAL</name>
<evidence type="ECO:0000313" key="6">
    <source>
        <dbReference type="Proteomes" id="UP000623129"/>
    </source>
</evidence>
<comment type="similarity">
    <text evidence="1">Belongs to the bacterial ribosomal protein bS21 family.</text>
</comment>
<keyword evidence="2 5" id="KW-0689">Ribosomal protein</keyword>
<sequence>MMAVTSLNLLHLPFSTSAPSISSRQLPYHLPLKSQINNGNLLVCKSKNTGIYNVEMVLDEDDPSELYVNYFEREVARTGLAQEWRRRRFHENAKEERKRKSRDQARNRARERRRAGGKSARVYKRKYDDDYDYDDDDDNPDEAFLGTALDNLLDPEYQEGSLDLLEIDVPDEAWQPDGSGIFPVTN</sequence>
<dbReference type="EMBL" id="SWLB01000014">
    <property type="protein sequence ID" value="KAF3329500.1"/>
    <property type="molecule type" value="Genomic_DNA"/>
</dbReference>
<feature type="region of interest" description="Disordered" evidence="4">
    <location>
        <begin position="91"/>
        <end position="121"/>
    </location>
</feature>
<evidence type="ECO:0000256" key="3">
    <source>
        <dbReference type="ARBA" id="ARBA00023274"/>
    </source>
</evidence>
<gene>
    <name evidence="5" type="ORF">FCM35_KLT04831</name>
</gene>
<dbReference type="InterPro" id="IPR038380">
    <property type="entry name" value="Ribosomal_bS21_sf"/>
</dbReference>
<reference evidence="5" key="1">
    <citation type="submission" date="2020-01" db="EMBL/GenBank/DDBJ databases">
        <title>Genome sequence of Kobresia littledalei, the first chromosome-level genome in the family Cyperaceae.</title>
        <authorList>
            <person name="Qu G."/>
        </authorList>
    </citation>
    <scope>NUCLEOTIDE SEQUENCE</scope>
    <source>
        <strain evidence="5">C.B.Clarke</strain>
        <tissue evidence="5">Leaf</tissue>
    </source>
</reference>
<dbReference type="AlphaFoldDB" id="A0A833QN40"/>
<accession>A0A833QN40</accession>
<dbReference type="GO" id="GO:0005840">
    <property type="term" value="C:ribosome"/>
    <property type="evidence" value="ECO:0007669"/>
    <property type="project" value="UniProtKB-KW"/>
</dbReference>
<dbReference type="GO" id="GO:0003735">
    <property type="term" value="F:structural constituent of ribosome"/>
    <property type="evidence" value="ECO:0007669"/>
    <property type="project" value="InterPro"/>
</dbReference>
<dbReference type="GO" id="GO:0006412">
    <property type="term" value="P:translation"/>
    <property type="evidence" value="ECO:0007669"/>
    <property type="project" value="InterPro"/>
</dbReference>
<evidence type="ECO:0000313" key="5">
    <source>
        <dbReference type="EMBL" id="KAF3329500.1"/>
    </source>
</evidence>
<dbReference type="OrthoDB" id="785538at2759"/>
<keyword evidence="3" id="KW-0687">Ribonucleoprotein</keyword>
<organism evidence="5 6">
    <name type="scientific">Carex littledalei</name>
    <dbReference type="NCBI Taxonomy" id="544730"/>
    <lineage>
        <taxon>Eukaryota</taxon>
        <taxon>Viridiplantae</taxon>
        <taxon>Streptophyta</taxon>
        <taxon>Embryophyta</taxon>
        <taxon>Tracheophyta</taxon>
        <taxon>Spermatophyta</taxon>
        <taxon>Magnoliopsida</taxon>
        <taxon>Liliopsida</taxon>
        <taxon>Poales</taxon>
        <taxon>Cyperaceae</taxon>
        <taxon>Cyperoideae</taxon>
        <taxon>Cariceae</taxon>
        <taxon>Carex</taxon>
        <taxon>Carex subgen. Euthyceras</taxon>
    </lineage>
</organism>
<evidence type="ECO:0000256" key="4">
    <source>
        <dbReference type="SAM" id="MobiDB-lite"/>
    </source>
</evidence>
<protein>
    <submittedName>
        <fullName evidence="5">Ribosomal protein S21</fullName>
    </submittedName>
</protein>
<proteinExistence type="inferred from homology"/>
<keyword evidence="6" id="KW-1185">Reference proteome</keyword>
<dbReference type="PANTHER" id="PTHR21109:SF0">
    <property type="entry name" value="SMALL RIBOSOMAL SUBUNIT PROTEIN BS21M"/>
    <property type="match status" value="1"/>
</dbReference>
<comment type="caution">
    <text evidence="5">The sequence shown here is derived from an EMBL/GenBank/DDBJ whole genome shotgun (WGS) entry which is preliminary data.</text>
</comment>